<name>A0A1B0DNI6_PHLPP</name>
<dbReference type="VEuPathDB" id="VectorBase:PPAPM1_004197"/>
<dbReference type="AlphaFoldDB" id="A0A1B0DNI6"/>
<protein>
    <submittedName>
        <fullName evidence="1">Uncharacterized protein</fullName>
    </submittedName>
</protein>
<dbReference type="EMBL" id="AJVK01017577">
    <property type="status" value="NOT_ANNOTATED_CDS"/>
    <property type="molecule type" value="Genomic_DNA"/>
</dbReference>
<dbReference type="VEuPathDB" id="VectorBase:PPAI010031"/>
<sequence length="221" mass="24615">MVYLSADRVKPRINVDDFFDEDLKSARRRAEKVIAEDGIFDAKDMKLGKPFPTPNEEFDEEIQSTLNRIRASKKLVASGIDDDFEDTLSTVKRRGKIDLGEKLLDAAGDDELVGGTIRRRALKMVSRASADDTHNLGSLTKWSAITDVDSANSAAAQRVKATKARLVDIESEMQDRSDRQAARERRVANLKKILADSDEEGTHIARALTYSATKAEKKVTF</sequence>
<proteinExistence type="predicted"/>
<accession>A0A1B0DNI6</accession>
<keyword evidence="2" id="KW-1185">Reference proteome</keyword>
<dbReference type="Proteomes" id="UP000092462">
    <property type="component" value="Unassembled WGS sequence"/>
</dbReference>
<organism evidence="1 2">
    <name type="scientific">Phlebotomus papatasi</name>
    <name type="common">Sandfly</name>
    <dbReference type="NCBI Taxonomy" id="29031"/>
    <lineage>
        <taxon>Eukaryota</taxon>
        <taxon>Metazoa</taxon>
        <taxon>Ecdysozoa</taxon>
        <taxon>Arthropoda</taxon>
        <taxon>Hexapoda</taxon>
        <taxon>Insecta</taxon>
        <taxon>Pterygota</taxon>
        <taxon>Neoptera</taxon>
        <taxon>Endopterygota</taxon>
        <taxon>Diptera</taxon>
        <taxon>Nematocera</taxon>
        <taxon>Psychodoidea</taxon>
        <taxon>Psychodidae</taxon>
        <taxon>Phlebotomus</taxon>
        <taxon>Phlebotomus</taxon>
    </lineage>
</organism>
<reference evidence="1" key="1">
    <citation type="submission" date="2022-08" db="UniProtKB">
        <authorList>
            <consortium name="EnsemblMetazoa"/>
        </authorList>
    </citation>
    <scope>IDENTIFICATION</scope>
    <source>
        <strain evidence="1">Israel</strain>
    </source>
</reference>
<dbReference type="EnsemblMetazoa" id="PPAI010031-RA">
    <property type="protein sequence ID" value="PPAI010031-PA"/>
    <property type="gene ID" value="PPAI010031"/>
</dbReference>
<evidence type="ECO:0000313" key="1">
    <source>
        <dbReference type="EnsemblMetazoa" id="PPAI010031-PA"/>
    </source>
</evidence>
<evidence type="ECO:0000313" key="2">
    <source>
        <dbReference type="Proteomes" id="UP000092462"/>
    </source>
</evidence>